<comment type="caution">
    <text evidence="2">The sequence shown here is derived from an EMBL/GenBank/DDBJ whole genome shotgun (WGS) entry which is preliminary data.</text>
</comment>
<dbReference type="AlphaFoldDB" id="A0AAN7Q0Y0"/>
<gene>
    <name evidence="2" type="ORF">RN001_005833</name>
</gene>
<accession>A0AAN7Q0Y0</accession>
<organism evidence="2 3">
    <name type="scientific">Aquatica leii</name>
    <dbReference type="NCBI Taxonomy" id="1421715"/>
    <lineage>
        <taxon>Eukaryota</taxon>
        <taxon>Metazoa</taxon>
        <taxon>Ecdysozoa</taxon>
        <taxon>Arthropoda</taxon>
        <taxon>Hexapoda</taxon>
        <taxon>Insecta</taxon>
        <taxon>Pterygota</taxon>
        <taxon>Neoptera</taxon>
        <taxon>Endopterygota</taxon>
        <taxon>Coleoptera</taxon>
        <taxon>Polyphaga</taxon>
        <taxon>Elateriformia</taxon>
        <taxon>Elateroidea</taxon>
        <taxon>Lampyridae</taxon>
        <taxon>Luciolinae</taxon>
        <taxon>Aquatica</taxon>
    </lineage>
</organism>
<keyword evidence="3" id="KW-1185">Reference proteome</keyword>
<dbReference type="Proteomes" id="UP001353858">
    <property type="component" value="Unassembled WGS sequence"/>
</dbReference>
<dbReference type="EMBL" id="JARPUR010000002">
    <property type="protein sequence ID" value="KAK4882514.1"/>
    <property type="molecule type" value="Genomic_DNA"/>
</dbReference>
<proteinExistence type="predicted"/>
<name>A0AAN7Q0Y0_9COLE</name>
<reference evidence="3" key="1">
    <citation type="submission" date="2023-01" db="EMBL/GenBank/DDBJ databases">
        <title>Key to firefly adult light organ development and bioluminescence: homeobox transcription factors regulate luciferase expression and transportation to peroxisome.</title>
        <authorList>
            <person name="Fu X."/>
        </authorList>
    </citation>
    <scope>NUCLEOTIDE SEQUENCE [LARGE SCALE GENOMIC DNA]</scope>
</reference>
<evidence type="ECO:0000256" key="1">
    <source>
        <dbReference type="SAM" id="MobiDB-lite"/>
    </source>
</evidence>
<protein>
    <submittedName>
        <fullName evidence="2">Uncharacterized protein</fullName>
    </submittedName>
</protein>
<feature type="region of interest" description="Disordered" evidence="1">
    <location>
        <begin position="19"/>
        <end position="38"/>
    </location>
</feature>
<sequence>MKIQQKLDMIIEEAFVDGQVFPSSPSPPPPTCGDDANKSQEIFSDSDCVIVMEPHDNHKRHPCREKNLEKLQNHYREEEMFQLHSMETRRPAMITKQRHMQHRRSLRIKLKTFIKTIKLS</sequence>
<evidence type="ECO:0000313" key="2">
    <source>
        <dbReference type="EMBL" id="KAK4882514.1"/>
    </source>
</evidence>
<evidence type="ECO:0000313" key="3">
    <source>
        <dbReference type="Proteomes" id="UP001353858"/>
    </source>
</evidence>